<organism evidence="2 3">
    <name type="scientific">Patulibacter medicamentivorans</name>
    <dbReference type="NCBI Taxonomy" id="1097667"/>
    <lineage>
        <taxon>Bacteria</taxon>
        <taxon>Bacillati</taxon>
        <taxon>Actinomycetota</taxon>
        <taxon>Thermoleophilia</taxon>
        <taxon>Solirubrobacterales</taxon>
        <taxon>Patulibacteraceae</taxon>
        <taxon>Patulibacter</taxon>
    </lineage>
</organism>
<dbReference type="PATRIC" id="fig|1097667.3.peg.1513"/>
<dbReference type="EMBL" id="AGUD01000090">
    <property type="protein sequence ID" value="EHN11589.1"/>
    <property type="molecule type" value="Genomic_DNA"/>
</dbReference>
<evidence type="ECO:0000313" key="3">
    <source>
        <dbReference type="Proteomes" id="UP000005143"/>
    </source>
</evidence>
<reference evidence="2 3" key="1">
    <citation type="journal article" date="2013" name="Biodegradation">
        <title>Quantitative proteomic analysis of ibuprofen-degrading Patulibacter sp. strain I11.</title>
        <authorList>
            <person name="Almeida B."/>
            <person name="Kjeldal H."/>
            <person name="Lolas I."/>
            <person name="Knudsen A.D."/>
            <person name="Carvalho G."/>
            <person name="Nielsen K.L."/>
            <person name="Barreto Crespo M.T."/>
            <person name="Stensballe A."/>
            <person name="Nielsen J.L."/>
        </authorList>
    </citation>
    <scope>NUCLEOTIDE SEQUENCE [LARGE SCALE GENOMIC DNA]</scope>
    <source>
        <strain evidence="2 3">I11</strain>
    </source>
</reference>
<dbReference type="AlphaFoldDB" id="H0E3Z9"/>
<dbReference type="RefSeq" id="WP_007572808.1">
    <property type="nucleotide sequence ID" value="NZ_AGUD01000090.1"/>
</dbReference>
<accession>H0E3Z9</accession>
<comment type="caution">
    <text evidence="2">The sequence shown here is derived from an EMBL/GenBank/DDBJ whole genome shotgun (WGS) entry which is preliminary data.</text>
</comment>
<dbReference type="Proteomes" id="UP000005143">
    <property type="component" value="Unassembled WGS sequence"/>
</dbReference>
<feature type="compositionally biased region" description="Low complexity" evidence="1">
    <location>
        <begin position="25"/>
        <end position="52"/>
    </location>
</feature>
<evidence type="ECO:0000256" key="1">
    <source>
        <dbReference type="SAM" id="MobiDB-lite"/>
    </source>
</evidence>
<feature type="region of interest" description="Disordered" evidence="1">
    <location>
        <begin position="19"/>
        <end position="58"/>
    </location>
</feature>
<sequence>MFCRHGRREDLCPICAREKKKRKPTASSATSHSSIARPPRAVAEARASARKPGSGVRVRKLARHADDGWRSELLPGVVSSRDALELCRQLVRSRARLDRLANDPLGPYATAAELAGGDERQREEATWLLFQVAYYGPVEGEHPFAEIARLSVGWDDPLPDDELLRTAKIGPRGAHEHDRGTRTLQAYREWAVRGGGQLAGLQGGRVAQPDAARRFDAGFRALALPGLGRGPRFEFLLSLACAGLLDATPWSLLLDPGRDPVTVAAKRAVRTDDAVLLQRRIGALARELDVPIAAFDLGLRNWDAPVKGRLTGGVPVEDDPDEVVLLGQALGIEPEQPADAEVDGAGNATV</sequence>
<name>H0E3Z9_9ACTN</name>
<dbReference type="OrthoDB" id="5243179at2"/>
<gene>
    <name evidence="2" type="ORF">PAI11_15250</name>
</gene>
<evidence type="ECO:0000313" key="2">
    <source>
        <dbReference type="EMBL" id="EHN11589.1"/>
    </source>
</evidence>
<protein>
    <submittedName>
        <fullName evidence="2">Uncharacterized protein</fullName>
    </submittedName>
</protein>
<keyword evidence="3" id="KW-1185">Reference proteome</keyword>
<proteinExistence type="predicted"/>